<feature type="chain" id="PRO_5022887568" description="PEP-CTERM protein-sorting domain-containing protein" evidence="1">
    <location>
        <begin position="24"/>
        <end position="211"/>
    </location>
</feature>
<accession>A0A5B9M923</accession>
<dbReference type="NCBIfam" id="TIGR02595">
    <property type="entry name" value="PEP_CTERM"/>
    <property type="match status" value="1"/>
</dbReference>
<evidence type="ECO:0008006" key="4">
    <source>
        <dbReference type="Google" id="ProtNLM"/>
    </source>
</evidence>
<evidence type="ECO:0000313" key="3">
    <source>
        <dbReference type="Proteomes" id="UP000321353"/>
    </source>
</evidence>
<dbReference type="EMBL" id="CP036264">
    <property type="protein sequence ID" value="QEF96054.1"/>
    <property type="molecule type" value="Genomic_DNA"/>
</dbReference>
<gene>
    <name evidence="2" type="ORF">Mal15_00800</name>
</gene>
<keyword evidence="1" id="KW-0732">Signal</keyword>
<protein>
    <recommendedName>
        <fullName evidence="4">PEP-CTERM protein-sorting domain-containing protein</fullName>
    </recommendedName>
</protein>
<evidence type="ECO:0000313" key="2">
    <source>
        <dbReference type="EMBL" id="QEF96054.1"/>
    </source>
</evidence>
<dbReference type="AlphaFoldDB" id="A0A5B9M923"/>
<feature type="signal peptide" evidence="1">
    <location>
        <begin position="1"/>
        <end position="23"/>
    </location>
</feature>
<reference evidence="2 3" key="1">
    <citation type="submission" date="2019-02" db="EMBL/GenBank/DDBJ databases">
        <title>Planctomycetal bacteria perform biofilm scaping via a novel small molecule.</title>
        <authorList>
            <person name="Jeske O."/>
            <person name="Boedeker C."/>
            <person name="Wiegand S."/>
            <person name="Breitling P."/>
            <person name="Kallscheuer N."/>
            <person name="Jogler M."/>
            <person name="Rohde M."/>
            <person name="Petersen J."/>
            <person name="Medema M.H."/>
            <person name="Surup F."/>
            <person name="Jogler C."/>
        </authorList>
    </citation>
    <scope>NUCLEOTIDE SEQUENCE [LARGE SCALE GENOMIC DNA]</scope>
    <source>
        <strain evidence="2 3">Mal15</strain>
    </source>
</reference>
<name>A0A5B9M923_9BACT</name>
<dbReference type="InterPro" id="IPR013424">
    <property type="entry name" value="Ice-binding_C"/>
</dbReference>
<organism evidence="2 3">
    <name type="scientific">Stieleria maiorica</name>
    <dbReference type="NCBI Taxonomy" id="2795974"/>
    <lineage>
        <taxon>Bacteria</taxon>
        <taxon>Pseudomonadati</taxon>
        <taxon>Planctomycetota</taxon>
        <taxon>Planctomycetia</taxon>
        <taxon>Pirellulales</taxon>
        <taxon>Pirellulaceae</taxon>
        <taxon>Stieleria</taxon>
    </lineage>
</organism>
<proteinExistence type="predicted"/>
<sequence length="211" mass="22747" precursor="true">MTLTFCRVMVMACCLLWTSSGHAEMVFLNNSNATVALGASMAAEPFANRSTAASLASIMDLPSADATEFHNQSTHVWINGGMLEVDFDFGTEYDLTSFHLWNYVTETFDVDRVELTFFNAAMTQVGDFSVIDPIFGNTQGSESFPISGETIAIGDPKNVQFVNAVFSGTNGQVDFNNAGFTGQIAAVPEPGAIAMLTACAGLLVTKRRRRL</sequence>
<dbReference type="KEGG" id="smam:Mal15_00800"/>
<evidence type="ECO:0000256" key="1">
    <source>
        <dbReference type="SAM" id="SignalP"/>
    </source>
</evidence>
<dbReference type="RefSeq" id="WP_167546544.1">
    <property type="nucleotide sequence ID" value="NZ_CP036264.1"/>
</dbReference>
<dbReference type="Proteomes" id="UP000321353">
    <property type="component" value="Chromosome"/>
</dbReference>
<keyword evidence="3" id="KW-1185">Reference proteome</keyword>